<sequence>MNTVKMLGMSTTSILVPRKRPVSSRAPLLRSNPIPVRSRIPGRAKHLCTFSVLQRDPPSSVQELPPEEQRPGKIDSLNFQESAGTAYWRDAKSATLEDIFDLTTAVLEEARSNFNSPQDAQYWIYHLFVRTSFLSAQAAAGLSASELYEKAKQLRQGGLTALMNTEGQKAFGGITSDTGARLLFEAIKTYEQDFKNIQAGHYKYPYDMEFGHRQFDPLYVLDQSRRFISEAIGTFSRRNAQAPTTVWLEDSNMYPKYYQHTFHYQSDGWFSTESAKVYELSTETLFLGRQDAMQRHTLVPFARFMGGRDPAATRVVEIACGTGRFHTFLRDNYPSLHTTASDLSPYYLEEARSNLKYWESFRGKSVAGQGYTNFLQLNAEKMPFQDASQDAILCIYLFHELPMPARRNVFREVARVLKPGGMFVLTDSIQLGDQPMKDTVIGNFGNFAEPHYRGYISTDFGELGRAVGLKPDYKDVASASKTLSFIKPLEVIDIHGERRVTIDEDQAEG</sequence>
<dbReference type="PANTHER" id="PTHR42912">
    <property type="entry name" value="METHYLTRANSFERASE"/>
    <property type="match status" value="1"/>
</dbReference>
<dbReference type="PANTHER" id="PTHR42912:SF81">
    <property type="entry name" value="METHYLTRANSFERASE DOMAIN-CONTAINING PROTEIN"/>
    <property type="match status" value="1"/>
</dbReference>
<dbReference type="EMBL" id="LGRX02006264">
    <property type="protein sequence ID" value="KAK3277040.1"/>
    <property type="molecule type" value="Genomic_DNA"/>
</dbReference>
<dbReference type="InterPro" id="IPR050508">
    <property type="entry name" value="Methyltransf_Superfamily"/>
</dbReference>
<protein>
    <recommendedName>
        <fullName evidence="1">Methyltransferase type 11 domain-containing protein</fullName>
    </recommendedName>
</protein>
<evidence type="ECO:0000259" key="1">
    <source>
        <dbReference type="Pfam" id="PF08241"/>
    </source>
</evidence>
<dbReference type="InterPro" id="IPR029063">
    <property type="entry name" value="SAM-dependent_MTases_sf"/>
</dbReference>
<dbReference type="SUPFAM" id="SSF53335">
    <property type="entry name" value="S-adenosyl-L-methionine-dependent methyltransferases"/>
    <property type="match status" value="1"/>
</dbReference>
<gene>
    <name evidence="2" type="ORF">CYMTET_14926</name>
</gene>
<dbReference type="AlphaFoldDB" id="A0AAE0L9U8"/>
<evidence type="ECO:0000313" key="3">
    <source>
        <dbReference type="Proteomes" id="UP001190700"/>
    </source>
</evidence>
<reference evidence="2 3" key="1">
    <citation type="journal article" date="2015" name="Genome Biol. Evol.">
        <title>Comparative Genomics of a Bacterivorous Green Alga Reveals Evolutionary Causalities and Consequences of Phago-Mixotrophic Mode of Nutrition.</title>
        <authorList>
            <person name="Burns J.A."/>
            <person name="Paasch A."/>
            <person name="Narechania A."/>
            <person name="Kim E."/>
        </authorList>
    </citation>
    <scope>NUCLEOTIDE SEQUENCE [LARGE SCALE GENOMIC DNA]</scope>
    <source>
        <strain evidence="2 3">PLY_AMNH</strain>
    </source>
</reference>
<accession>A0AAE0L9U8</accession>
<name>A0AAE0L9U8_9CHLO</name>
<feature type="domain" description="Methyltransferase type 11" evidence="1">
    <location>
        <begin position="317"/>
        <end position="425"/>
    </location>
</feature>
<dbReference type="CDD" id="cd02440">
    <property type="entry name" value="AdoMet_MTases"/>
    <property type="match status" value="1"/>
</dbReference>
<proteinExistence type="predicted"/>
<dbReference type="Pfam" id="PF08241">
    <property type="entry name" value="Methyltransf_11"/>
    <property type="match status" value="1"/>
</dbReference>
<keyword evidence="3" id="KW-1185">Reference proteome</keyword>
<organism evidence="2 3">
    <name type="scientific">Cymbomonas tetramitiformis</name>
    <dbReference type="NCBI Taxonomy" id="36881"/>
    <lineage>
        <taxon>Eukaryota</taxon>
        <taxon>Viridiplantae</taxon>
        <taxon>Chlorophyta</taxon>
        <taxon>Pyramimonadophyceae</taxon>
        <taxon>Pyramimonadales</taxon>
        <taxon>Pyramimonadaceae</taxon>
        <taxon>Cymbomonas</taxon>
    </lineage>
</organism>
<dbReference type="Proteomes" id="UP001190700">
    <property type="component" value="Unassembled WGS sequence"/>
</dbReference>
<dbReference type="InterPro" id="IPR013216">
    <property type="entry name" value="Methyltransf_11"/>
</dbReference>
<evidence type="ECO:0000313" key="2">
    <source>
        <dbReference type="EMBL" id="KAK3277040.1"/>
    </source>
</evidence>
<comment type="caution">
    <text evidence="2">The sequence shown here is derived from an EMBL/GenBank/DDBJ whole genome shotgun (WGS) entry which is preliminary data.</text>
</comment>
<dbReference type="Gene3D" id="3.40.50.150">
    <property type="entry name" value="Vaccinia Virus protein VP39"/>
    <property type="match status" value="1"/>
</dbReference>
<dbReference type="GO" id="GO:0008757">
    <property type="term" value="F:S-adenosylmethionine-dependent methyltransferase activity"/>
    <property type="evidence" value="ECO:0007669"/>
    <property type="project" value="InterPro"/>
</dbReference>